<keyword evidence="2" id="KW-1185">Reference proteome</keyword>
<sequence>MYSKDLVFHHIGIPVDKSKLSKQARYSPLFKMYSEEGINALGLHIEFHAFDEGSSLDKRIQTYPHVAFKTENIDIALENQDVIMPLYEPFAGYRCAMILVNEMLIELIETTLPEEKIWKDEKTLKNGVLYGQPNS</sequence>
<dbReference type="HOGENOM" id="CLU_139617_0_0_9"/>
<dbReference type="Proteomes" id="UP000009234">
    <property type="component" value="Chromosome"/>
</dbReference>
<evidence type="ECO:0000313" key="1">
    <source>
        <dbReference type="EMBL" id="AEG59948.1"/>
    </source>
</evidence>
<dbReference type="AlphaFoldDB" id="F6DSV4"/>
<dbReference type="RefSeq" id="WP_013841715.1">
    <property type="nucleotide sequence ID" value="NC_015589.1"/>
</dbReference>
<dbReference type="KEGG" id="dru:Desru_1684"/>
<dbReference type="EMBL" id="CP002780">
    <property type="protein sequence ID" value="AEG59948.1"/>
    <property type="molecule type" value="Genomic_DNA"/>
</dbReference>
<reference evidence="2" key="1">
    <citation type="submission" date="2011-05" db="EMBL/GenBank/DDBJ databases">
        <title>Complete sequence of Desulfotomaculum ruminis DSM 2154.</title>
        <authorList>
            <person name="Lucas S."/>
            <person name="Copeland A."/>
            <person name="Lapidus A."/>
            <person name="Cheng J.-F."/>
            <person name="Goodwin L."/>
            <person name="Pitluck S."/>
            <person name="Lu M."/>
            <person name="Detter J.C."/>
            <person name="Han C."/>
            <person name="Tapia R."/>
            <person name="Land M."/>
            <person name="Hauser L."/>
            <person name="Kyrpides N."/>
            <person name="Ivanova N."/>
            <person name="Mikhailova N."/>
            <person name="Pagani I."/>
            <person name="Stams A.J.M."/>
            <person name="Plugge C.M."/>
            <person name="Muyzer G."/>
            <person name="Kuever J."/>
            <person name="Parshina S.N."/>
            <person name="Ivanova A.E."/>
            <person name="Nazina T.N."/>
            <person name="Brambilla E."/>
            <person name="Spring S."/>
            <person name="Klenk H.-P."/>
            <person name="Woyke T."/>
        </authorList>
    </citation>
    <scope>NUCLEOTIDE SEQUENCE [LARGE SCALE GENOMIC DNA]</scope>
    <source>
        <strain evidence="2">ATCC 23193 / DSM 2154 / NCIB 8452 / DL</strain>
    </source>
</reference>
<reference evidence="1 2" key="2">
    <citation type="journal article" date="2012" name="Stand. Genomic Sci.">
        <title>Complete genome sequence of the sulfate-reducing firmicute Desulfotomaculum ruminis type strain (DL(T)).</title>
        <authorList>
            <person name="Spring S."/>
            <person name="Visser M."/>
            <person name="Lu M."/>
            <person name="Copeland A."/>
            <person name="Lapidus A."/>
            <person name="Lucas S."/>
            <person name="Cheng J.F."/>
            <person name="Han C."/>
            <person name="Tapia R."/>
            <person name="Goodwin L.A."/>
            <person name="Pitluck S."/>
            <person name="Ivanova N."/>
            <person name="Land M."/>
            <person name="Hauser L."/>
            <person name="Larimer F."/>
            <person name="Rohde M."/>
            <person name="Goker M."/>
            <person name="Detter J.C."/>
            <person name="Kyrpides N.C."/>
            <person name="Woyke T."/>
            <person name="Schaap P.J."/>
            <person name="Plugge C.M."/>
            <person name="Muyzer G."/>
            <person name="Kuever J."/>
            <person name="Pereira I.A."/>
            <person name="Parshina S.N."/>
            <person name="Bernier-Latmani R."/>
            <person name="Stams A.J."/>
            <person name="Klenk H.P."/>
        </authorList>
    </citation>
    <scope>NUCLEOTIDE SEQUENCE [LARGE SCALE GENOMIC DNA]</scope>
    <source>
        <strain evidence="2">ATCC 23193 / DSM 2154 / NCIB 8452 / DL</strain>
    </source>
</reference>
<dbReference type="eggNOG" id="ENOG5032DUF">
    <property type="taxonomic scope" value="Bacteria"/>
</dbReference>
<evidence type="ECO:0000313" key="2">
    <source>
        <dbReference type="Proteomes" id="UP000009234"/>
    </source>
</evidence>
<organism evidence="1 2">
    <name type="scientific">Desulforamulus ruminis (strain ATCC 23193 / DSM 2154 / NCIMB 8452 / DL)</name>
    <name type="common">Desulfotomaculum ruminis</name>
    <dbReference type="NCBI Taxonomy" id="696281"/>
    <lineage>
        <taxon>Bacteria</taxon>
        <taxon>Bacillati</taxon>
        <taxon>Bacillota</taxon>
        <taxon>Clostridia</taxon>
        <taxon>Eubacteriales</taxon>
        <taxon>Peptococcaceae</taxon>
        <taxon>Desulforamulus</taxon>
    </lineage>
</organism>
<proteinExistence type="predicted"/>
<protein>
    <submittedName>
        <fullName evidence="1">Uncharacterized protein</fullName>
    </submittedName>
</protein>
<name>F6DSV4_DESRL</name>
<gene>
    <name evidence="1" type="ordered locus">Desru_1684</name>
</gene>
<accession>F6DSV4</accession>